<gene>
    <name evidence="1" type="ORF">H0235_015979</name>
</gene>
<evidence type="ECO:0000313" key="2">
    <source>
        <dbReference type="Proteomes" id="UP000600918"/>
    </source>
</evidence>
<name>A0A834K6D0_VESPE</name>
<dbReference type="Proteomes" id="UP000600918">
    <property type="component" value="Unassembled WGS sequence"/>
</dbReference>
<dbReference type="AlphaFoldDB" id="A0A834K6D0"/>
<comment type="caution">
    <text evidence="1">The sequence shown here is derived from an EMBL/GenBank/DDBJ whole genome shotgun (WGS) entry which is preliminary data.</text>
</comment>
<organism evidence="1 2">
    <name type="scientific">Vespula pensylvanica</name>
    <name type="common">Western yellow jacket</name>
    <name type="synonym">Wasp</name>
    <dbReference type="NCBI Taxonomy" id="30213"/>
    <lineage>
        <taxon>Eukaryota</taxon>
        <taxon>Metazoa</taxon>
        <taxon>Ecdysozoa</taxon>
        <taxon>Arthropoda</taxon>
        <taxon>Hexapoda</taxon>
        <taxon>Insecta</taxon>
        <taxon>Pterygota</taxon>
        <taxon>Neoptera</taxon>
        <taxon>Endopterygota</taxon>
        <taxon>Hymenoptera</taxon>
        <taxon>Apocrita</taxon>
        <taxon>Aculeata</taxon>
        <taxon>Vespoidea</taxon>
        <taxon>Vespidae</taxon>
        <taxon>Vespinae</taxon>
        <taxon>Vespula</taxon>
    </lineage>
</organism>
<protein>
    <submittedName>
        <fullName evidence="1">Uncharacterized protein</fullName>
    </submittedName>
</protein>
<evidence type="ECO:0000313" key="1">
    <source>
        <dbReference type="EMBL" id="KAF7400242.1"/>
    </source>
</evidence>
<keyword evidence="2" id="KW-1185">Reference proteome</keyword>
<proteinExistence type="predicted"/>
<reference evidence="1" key="1">
    <citation type="journal article" date="2020" name="G3 (Bethesda)">
        <title>High-Quality Assemblies for Three Invasive Social Wasps from the &lt;i&gt;Vespula&lt;/i&gt; Genus.</title>
        <authorList>
            <person name="Harrop T.W.R."/>
            <person name="Guhlin J."/>
            <person name="McLaughlin G.M."/>
            <person name="Permina E."/>
            <person name="Stockwell P."/>
            <person name="Gilligan J."/>
            <person name="Le Lec M.F."/>
            <person name="Gruber M.A.M."/>
            <person name="Quinn O."/>
            <person name="Lovegrove M."/>
            <person name="Duncan E.J."/>
            <person name="Remnant E.J."/>
            <person name="Van Eeckhoven J."/>
            <person name="Graham B."/>
            <person name="Knapp R.A."/>
            <person name="Langford K.W."/>
            <person name="Kronenberg Z."/>
            <person name="Press M.O."/>
            <person name="Eacker S.M."/>
            <person name="Wilson-Rankin E.E."/>
            <person name="Purcell J."/>
            <person name="Lester P.J."/>
            <person name="Dearden P.K."/>
        </authorList>
    </citation>
    <scope>NUCLEOTIDE SEQUENCE</scope>
    <source>
        <strain evidence="1">Volc-1</strain>
    </source>
</reference>
<dbReference type="EMBL" id="JACSDY010000018">
    <property type="protein sequence ID" value="KAF7400242.1"/>
    <property type="molecule type" value="Genomic_DNA"/>
</dbReference>
<sequence length="207" mass="23515">MPRMVSIRAGLWNRESASFIDDGIVNLSRSKTCESMAEFNLDTITLAHRMASTKPICVLASEFPIDLQLHKRREFYSGRKTGTLHRNRIQKYKQQIVTREVRRGHSNFKAKLISSSLATDEKCECGKWTRFSITFLTAKLSEFLMSHPLFPSYEISVTEHDMVSGSSWFPVDAAGVSVAIRHCGYVSRGKTARNSLLEFWVFPSPCT</sequence>
<accession>A0A834K6D0</accession>